<dbReference type="GO" id="GO:0005524">
    <property type="term" value="F:ATP binding"/>
    <property type="evidence" value="ECO:0007669"/>
    <property type="project" value="UniProtKB-KW"/>
</dbReference>
<protein>
    <recommendedName>
        <fullName evidence="2">glycine--tRNA ligase</fullName>
        <ecNumber evidence="2">6.1.1.14</ecNumber>
    </recommendedName>
</protein>
<dbReference type="InterPro" id="IPR033731">
    <property type="entry name" value="GlyRS-like_core"/>
</dbReference>
<dbReference type="PANTHER" id="PTHR10745">
    <property type="entry name" value="GLYCYL-TRNA SYNTHETASE/DNA POLYMERASE SUBUNIT GAMMA-2"/>
    <property type="match status" value="1"/>
</dbReference>
<dbReference type="GO" id="GO:0006426">
    <property type="term" value="P:glycyl-tRNA aminoacylation"/>
    <property type="evidence" value="ECO:0007669"/>
    <property type="project" value="InterPro"/>
</dbReference>
<dbReference type="SUPFAM" id="SSF55681">
    <property type="entry name" value="Class II aaRS and biotin synthetases"/>
    <property type="match status" value="1"/>
</dbReference>
<evidence type="ECO:0000256" key="7">
    <source>
        <dbReference type="ARBA" id="ARBA00023146"/>
    </source>
</evidence>
<comment type="similarity">
    <text evidence="1">Belongs to the class-II aminoacyl-tRNA synthetase family.</text>
</comment>
<evidence type="ECO:0000313" key="10">
    <source>
        <dbReference type="Proteomes" id="UP000526033"/>
    </source>
</evidence>
<gene>
    <name evidence="9" type="ORF">GYA27_00465</name>
</gene>
<keyword evidence="3 9" id="KW-0436">Ligase</keyword>
<accession>A0A7X9DK22</accession>
<dbReference type="InterPro" id="IPR006195">
    <property type="entry name" value="aa-tRNA-synth_II"/>
</dbReference>
<dbReference type="Gene3D" id="3.30.930.10">
    <property type="entry name" value="Bira Bifunctional Protein, Domain 2"/>
    <property type="match status" value="1"/>
</dbReference>
<dbReference type="EMBL" id="JAAZNL010000004">
    <property type="protein sequence ID" value="NMB69663.1"/>
    <property type="molecule type" value="Genomic_DNA"/>
</dbReference>
<feature type="domain" description="Aminoacyl-transfer RNA synthetases class-II family profile" evidence="8">
    <location>
        <begin position="190"/>
        <end position="367"/>
    </location>
</feature>
<dbReference type="InterPro" id="IPR002315">
    <property type="entry name" value="tRNA-synt_gly"/>
</dbReference>
<keyword evidence="5" id="KW-0067">ATP-binding</keyword>
<dbReference type="Pfam" id="PF03129">
    <property type="entry name" value="HGTP_anticodon"/>
    <property type="match status" value="1"/>
</dbReference>
<dbReference type="EC" id="6.1.1.14" evidence="2"/>
<dbReference type="SUPFAM" id="SSF52954">
    <property type="entry name" value="Class II aaRS ABD-related"/>
    <property type="match status" value="1"/>
</dbReference>
<keyword evidence="7" id="KW-0030">Aminoacyl-tRNA synthetase</keyword>
<evidence type="ECO:0000256" key="4">
    <source>
        <dbReference type="ARBA" id="ARBA00022741"/>
    </source>
</evidence>
<dbReference type="PANTHER" id="PTHR10745:SF8">
    <property type="entry name" value="DNA POLYMERASE SUBUNIT GAMMA-2, MITOCHONDRIAL"/>
    <property type="match status" value="1"/>
</dbReference>
<dbReference type="GO" id="GO:0004820">
    <property type="term" value="F:glycine-tRNA ligase activity"/>
    <property type="evidence" value="ECO:0007669"/>
    <property type="project" value="UniProtKB-EC"/>
</dbReference>
<evidence type="ECO:0000256" key="3">
    <source>
        <dbReference type="ARBA" id="ARBA00022598"/>
    </source>
</evidence>
<keyword evidence="6" id="KW-0648">Protein biosynthesis</keyword>
<dbReference type="PROSITE" id="PS50862">
    <property type="entry name" value="AA_TRNA_LIGASE_II"/>
    <property type="match status" value="1"/>
</dbReference>
<dbReference type="CDD" id="cd00774">
    <property type="entry name" value="GlyRS-like_core"/>
    <property type="match status" value="1"/>
</dbReference>
<proteinExistence type="inferred from homology"/>
<dbReference type="InterPro" id="IPR036621">
    <property type="entry name" value="Anticodon-bd_dom_sf"/>
</dbReference>
<name>A0A7X9DK22_UNCKA</name>
<evidence type="ECO:0000256" key="1">
    <source>
        <dbReference type="ARBA" id="ARBA00008226"/>
    </source>
</evidence>
<organism evidence="9 10">
    <name type="scientific">candidate division WWE3 bacterium</name>
    <dbReference type="NCBI Taxonomy" id="2053526"/>
    <lineage>
        <taxon>Bacteria</taxon>
        <taxon>Katanobacteria</taxon>
    </lineage>
</organism>
<evidence type="ECO:0000313" key="9">
    <source>
        <dbReference type="EMBL" id="NMB69663.1"/>
    </source>
</evidence>
<dbReference type="Proteomes" id="UP000526033">
    <property type="component" value="Unassembled WGS sequence"/>
</dbReference>
<dbReference type="NCBIfam" id="TIGR00389">
    <property type="entry name" value="glyS_dimeric"/>
    <property type="match status" value="1"/>
</dbReference>
<dbReference type="AlphaFoldDB" id="A0A7X9DK22"/>
<evidence type="ECO:0000256" key="2">
    <source>
        <dbReference type="ARBA" id="ARBA00012829"/>
    </source>
</evidence>
<dbReference type="InterPro" id="IPR045864">
    <property type="entry name" value="aa-tRNA-synth_II/BPL/LPL"/>
</dbReference>
<dbReference type="InterPro" id="IPR027031">
    <property type="entry name" value="Gly-tRNA_synthase/POLG2"/>
</dbReference>
<reference evidence="9 10" key="1">
    <citation type="journal article" date="2020" name="Biotechnol. Biofuels">
        <title>New insights from the biogas microbiome by comprehensive genome-resolved metagenomics of nearly 1600 species originating from multiple anaerobic digesters.</title>
        <authorList>
            <person name="Campanaro S."/>
            <person name="Treu L."/>
            <person name="Rodriguez-R L.M."/>
            <person name="Kovalovszki A."/>
            <person name="Ziels R.M."/>
            <person name="Maus I."/>
            <person name="Zhu X."/>
            <person name="Kougias P.G."/>
            <person name="Basile A."/>
            <person name="Luo G."/>
            <person name="Schluter A."/>
            <person name="Konstantinidis K.T."/>
            <person name="Angelidaki I."/>
        </authorList>
    </citation>
    <scope>NUCLEOTIDE SEQUENCE [LARGE SCALE GENOMIC DNA]</scope>
    <source>
        <strain evidence="9">AS27yjCOA_165</strain>
    </source>
</reference>
<comment type="caution">
    <text evidence="9">The sequence shown here is derived from an EMBL/GenBank/DDBJ whole genome shotgun (WGS) entry which is preliminary data.</text>
</comment>
<dbReference type="GO" id="GO:0005737">
    <property type="term" value="C:cytoplasm"/>
    <property type="evidence" value="ECO:0007669"/>
    <property type="project" value="InterPro"/>
</dbReference>
<sequence length="451" mass="52074">MSSTDLQKIVGLSKRRGFVFPGSDIYGGLANTYDFGPLGVLLKKNISDLWWKTFVTKRSDMYGLDTSNLMSPKVWEASGHTANFTNVLIDCLNCKYRTRADHLIEDALPGYENVEGRPLSELDEIIKSNNIKCPKCGLSKWTPSRNFNQLFETSVGIITEGTDTAFLRGELAQGMFVNFKNVLDSMHPKLPFGIAQSGKAYRNEITMGKFTFRTLEFDLAEFEYFVDPKYWEVHFEYWKEEMMKFALAVGLNATDLRWRAHSKEELAHYSKRTEDLEYRFPWGYKEMWGLAYRTDFDLKNHMEKSGVDMNYVDPFTNDKFIPHVIEPTFGISRLFTILLMNAYTEEQDRVVLKLPKNIAPYRAAVFPLVKNKEDIVNKARDIFETLVTAGISTAWDDRGNIGKRYYSQDEIGTPSCVTIDYQTLEDNTVTVRDRDTTKQDRIRLEDLISRL</sequence>
<evidence type="ECO:0000256" key="6">
    <source>
        <dbReference type="ARBA" id="ARBA00022917"/>
    </source>
</evidence>
<keyword evidence="4" id="KW-0547">Nucleotide-binding</keyword>
<dbReference type="NCBIfam" id="NF003211">
    <property type="entry name" value="PRK04173.1"/>
    <property type="match status" value="1"/>
</dbReference>
<dbReference type="Gene3D" id="3.40.50.800">
    <property type="entry name" value="Anticodon-binding domain"/>
    <property type="match status" value="1"/>
</dbReference>
<dbReference type="CDD" id="cd00858">
    <property type="entry name" value="GlyRS_anticodon"/>
    <property type="match status" value="1"/>
</dbReference>
<evidence type="ECO:0000256" key="5">
    <source>
        <dbReference type="ARBA" id="ARBA00022840"/>
    </source>
</evidence>
<dbReference type="InterPro" id="IPR004154">
    <property type="entry name" value="Anticodon-bd"/>
</dbReference>
<evidence type="ECO:0000259" key="8">
    <source>
        <dbReference type="PROSITE" id="PS50862"/>
    </source>
</evidence>
<dbReference type="PRINTS" id="PR01043">
    <property type="entry name" value="TRNASYNTHGLY"/>
</dbReference>